<dbReference type="InterPro" id="IPR004360">
    <property type="entry name" value="Glyas_Fos-R_dOase_dom"/>
</dbReference>
<dbReference type="AlphaFoldDB" id="A0AAN0NHQ7"/>
<dbReference type="EMBL" id="CP151762">
    <property type="protein sequence ID" value="WZU64425.1"/>
    <property type="molecule type" value="Genomic_DNA"/>
</dbReference>
<dbReference type="GO" id="GO:0046491">
    <property type="term" value="P:L-methylmalonyl-CoA metabolic process"/>
    <property type="evidence" value="ECO:0007669"/>
    <property type="project" value="TreeGrafter"/>
</dbReference>
<dbReference type="RefSeq" id="WP_342070790.1">
    <property type="nucleotide sequence ID" value="NZ_CP151762.1"/>
</dbReference>
<dbReference type="InterPro" id="IPR037523">
    <property type="entry name" value="VOC_core"/>
</dbReference>
<dbReference type="GO" id="GO:0004493">
    <property type="term" value="F:methylmalonyl-CoA epimerase activity"/>
    <property type="evidence" value="ECO:0007669"/>
    <property type="project" value="TreeGrafter"/>
</dbReference>
<evidence type="ECO:0000313" key="4">
    <source>
        <dbReference type="Proteomes" id="UP001451782"/>
    </source>
</evidence>
<sequence>MAQLEHVNVTVSDPKKTAKMLSDLFGWHTRWEGAAMGGAGYTLHVGTDDSYVAVYSGSDPAQTVPKQDASYQTRGGLNHIGVVVDDLDAVEAKVRAHGFTPHSHADYEPGRRFYFHDADGIEIEVVSYA</sequence>
<organism evidence="3 4">
    <name type="scientific">Yoonia algicola</name>
    <dbReference type="NCBI Taxonomy" id="3137368"/>
    <lineage>
        <taxon>Bacteria</taxon>
        <taxon>Pseudomonadati</taxon>
        <taxon>Pseudomonadota</taxon>
        <taxon>Alphaproteobacteria</taxon>
        <taxon>Rhodobacterales</taxon>
        <taxon>Paracoccaceae</taxon>
        <taxon>Yoonia</taxon>
    </lineage>
</organism>
<dbReference type="PANTHER" id="PTHR43048">
    <property type="entry name" value="METHYLMALONYL-COA EPIMERASE"/>
    <property type="match status" value="1"/>
</dbReference>
<reference evidence="3 4" key="1">
    <citation type="submission" date="2024-04" db="EMBL/GenBank/DDBJ databases">
        <title>Phylogenomic analyses of a clade within the roseobacter group suggest taxonomic reassignments of species of the genera Aestuariivita, Citreicella, Loktanella, Nautella, Pelagibaca, Ruegeria, Thalassobius, Thiobacimonas and Tropicibacter, and the proposal o.</title>
        <authorList>
            <person name="Jeon C.O."/>
        </authorList>
    </citation>
    <scope>NUCLEOTIDE SEQUENCE [LARGE SCALE GENOMIC DNA]</scope>
    <source>
        <strain evidence="3 4">G8-12</strain>
    </source>
</reference>
<keyword evidence="4" id="KW-1185">Reference proteome</keyword>
<evidence type="ECO:0000256" key="1">
    <source>
        <dbReference type="ARBA" id="ARBA00022723"/>
    </source>
</evidence>
<dbReference type="GO" id="GO:0046872">
    <property type="term" value="F:metal ion binding"/>
    <property type="evidence" value="ECO:0007669"/>
    <property type="project" value="UniProtKB-KW"/>
</dbReference>
<dbReference type="Gene3D" id="3.10.180.10">
    <property type="entry name" value="2,3-Dihydroxybiphenyl 1,2-Dioxygenase, domain 1"/>
    <property type="match status" value="1"/>
</dbReference>
<dbReference type="InterPro" id="IPR051785">
    <property type="entry name" value="MMCE/EMCE_epimerase"/>
</dbReference>
<dbReference type="InterPro" id="IPR029068">
    <property type="entry name" value="Glyas_Bleomycin-R_OHBP_Dase"/>
</dbReference>
<dbReference type="PANTHER" id="PTHR43048:SF3">
    <property type="entry name" value="METHYLMALONYL-COA EPIMERASE, MITOCHONDRIAL"/>
    <property type="match status" value="1"/>
</dbReference>
<name>A0AAN0NHQ7_9RHOB</name>
<dbReference type="CDD" id="cd06587">
    <property type="entry name" value="VOC"/>
    <property type="match status" value="1"/>
</dbReference>
<dbReference type="PROSITE" id="PS51819">
    <property type="entry name" value="VOC"/>
    <property type="match status" value="1"/>
</dbReference>
<protein>
    <submittedName>
        <fullName evidence="3">VOC family protein</fullName>
    </submittedName>
</protein>
<accession>A0AAN0NHQ7</accession>
<proteinExistence type="predicted"/>
<dbReference type="SUPFAM" id="SSF54593">
    <property type="entry name" value="Glyoxalase/Bleomycin resistance protein/Dihydroxybiphenyl dioxygenase"/>
    <property type="match status" value="1"/>
</dbReference>
<evidence type="ECO:0000259" key="2">
    <source>
        <dbReference type="PROSITE" id="PS51819"/>
    </source>
</evidence>
<feature type="domain" description="VOC" evidence="2">
    <location>
        <begin position="3"/>
        <end position="128"/>
    </location>
</feature>
<keyword evidence="1" id="KW-0479">Metal-binding</keyword>
<dbReference type="Proteomes" id="UP001451782">
    <property type="component" value="Chromosome"/>
</dbReference>
<dbReference type="Pfam" id="PF00903">
    <property type="entry name" value="Glyoxalase"/>
    <property type="match status" value="1"/>
</dbReference>
<gene>
    <name evidence="3" type="ORF">AABB28_03785</name>
</gene>
<dbReference type="KEGG" id="yag:AABB28_03785"/>
<evidence type="ECO:0000313" key="3">
    <source>
        <dbReference type="EMBL" id="WZU64425.1"/>
    </source>
</evidence>